<dbReference type="RefSeq" id="WP_124397183.1">
    <property type="nucleotide sequence ID" value="NZ_BHZE01000004.1"/>
</dbReference>
<evidence type="ECO:0000256" key="2">
    <source>
        <dbReference type="HAMAP-Rule" id="MF_01477"/>
    </source>
</evidence>
<dbReference type="GO" id="GO:0042256">
    <property type="term" value="P:cytosolic ribosome assembly"/>
    <property type="evidence" value="ECO:0007669"/>
    <property type="project" value="UniProtKB-UniRule"/>
</dbReference>
<dbReference type="GO" id="GO:0005737">
    <property type="term" value="C:cytoplasm"/>
    <property type="evidence" value="ECO:0007669"/>
    <property type="project" value="UniProtKB-SubCell"/>
</dbReference>
<dbReference type="NCBIfam" id="TIGR00090">
    <property type="entry name" value="rsfS_iojap_ybeB"/>
    <property type="match status" value="1"/>
</dbReference>
<dbReference type="GO" id="GO:0090071">
    <property type="term" value="P:negative regulation of ribosome biogenesis"/>
    <property type="evidence" value="ECO:0007669"/>
    <property type="project" value="UniProtKB-UniRule"/>
</dbReference>
<evidence type="ECO:0000313" key="3">
    <source>
        <dbReference type="EMBL" id="GCD77122.1"/>
    </source>
</evidence>
<reference evidence="3 4" key="1">
    <citation type="submission" date="2018-11" db="EMBL/GenBank/DDBJ databases">
        <title>Schleiferia aggregans sp. nov., a moderately thermophilic heterotrophic bacterium isolated from microbial mats at a terrestrial hot spring.</title>
        <authorList>
            <person name="Iino T."/>
            <person name="Ohkuma M."/>
            <person name="Haruta S."/>
        </authorList>
    </citation>
    <scope>NUCLEOTIDE SEQUENCE [LARGE SCALE GENOMIC DNA]</scope>
    <source>
        <strain evidence="3 4">LA</strain>
    </source>
</reference>
<dbReference type="Gene3D" id="3.30.460.10">
    <property type="entry name" value="Beta Polymerase, domain 2"/>
    <property type="match status" value="1"/>
</dbReference>
<dbReference type="InterPro" id="IPR004394">
    <property type="entry name" value="Iojap/RsfS/C7orf30"/>
</dbReference>
<sequence>MKVQQDIDTDRLIHAVIEGLREVKGFNIKIFDLSEIDKAVCDCFVIAEGNSTTQVSALADSVEEKVFENTGERPWHVEGKTNSEWVLLDYVDVVVHIFLPEKRRFYDLDGLWSDARITEISNVD</sequence>
<comment type="function">
    <text evidence="2">Functions as a ribosomal silencing factor. Interacts with ribosomal protein uL14 (rplN), blocking formation of intersubunit bridge B8. Prevents association of the 30S and 50S ribosomal subunits and the formation of functional ribosomes, thus repressing translation.</text>
</comment>
<protein>
    <recommendedName>
        <fullName evidence="2">Ribosomal silencing factor RsfS</fullName>
    </recommendedName>
</protein>
<keyword evidence="4" id="KW-1185">Reference proteome</keyword>
<accession>A0A401XJC9</accession>
<dbReference type="PANTHER" id="PTHR21043:SF0">
    <property type="entry name" value="MITOCHONDRIAL ASSEMBLY OF RIBOSOMAL LARGE SUBUNIT PROTEIN 1"/>
    <property type="match status" value="1"/>
</dbReference>
<proteinExistence type="inferred from homology"/>
<dbReference type="HAMAP" id="MF_01477">
    <property type="entry name" value="Iojap_RsfS"/>
    <property type="match status" value="1"/>
</dbReference>
<dbReference type="PANTHER" id="PTHR21043">
    <property type="entry name" value="IOJAP SUPERFAMILY ORTHOLOG"/>
    <property type="match status" value="1"/>
</dbReference>
<dbReference type="GO" id="GO:0043023">
    <property type="term" value="F:ribosomal large subunit binding"/>
    <property type="evidence" value="ECO:0007669"/>
    <property type="project" value="TreeGrafter"/>
</dbReference>
<dbReference type="GO" id="GO:0017148">
    <property type="term" value="P:negative regulation of translation"/>
    <property type="evidence" value="ECO:0007669"/>
    <property type="project" value="UniProtKB-UniRule"/>
</dbReference>
<dbReference type="AlphaFoldDB" id="A0A401XJC9"/>
<dbReference type="EMBL" id="BHZE01000004">
    <property type="protein sequence ID" value="GCD77122.1"/>
    <property type="molecule type" value="Genomic_DNA"/>
</dbReference>
<comment type="similarity">
    <text evidence="1 2">Belongs to the Iojap/RsfS family.</text>
</comment>
<dbReference type="SUPFAM" id="SSF81301">
    <property type="entry name" value="Nucleotidyltransferase"/>
    <property type="match status" value="1"/>
</dbReference>
<keyword evidence="2" id="KW-0678">Repressor</keyword>
<keyword evidence="2" id="KW-0963">Cytoplasm</keyword>
<dbReference type="InterPro" id="IPR043519">
    <property type="entry name" value="NT_sf"/>
</dbReference>
<comment type="subunit">
    <text evidence="2">Interacts with ribosomal protein uL14 (rplN).</text>
</comment>
<gene>
    <name evidence="2 3" type="primary">rsfS</name>
    <name evidence="3" type="ORF">JCM31826_06040</name>
</gene>
<dbReference type="OrthoDB" id="9793681at2"/>
<dbReference type="Pfam" id="PF02410">
    <property type="entry name" value="RsfS"/>
    <property type="match status" value="1"/>
</dbReference>
<organism evidence="3 4">
    <name type="scientific">Thermaurantimonas aggregans</name>
    <dbReference type="NCBI Taxonomy" id="2173829"/>
    <lineage>
        <taxon>Bacteria</taxon>
        <taxon>Pseudomonadati</taxon>
        <taxon>Bacteroidota</taxon>
        <taxon>Flavobacteriia</taxon>
        <taxon>Flavobacteriales</taxon>
        <taxon>Schleiferiaceae</taxon>
        <taxon>Thermaurantimonas</taxon>
    </lineage>
</organism>
<comment type="subcellular location">
    <subcellularLocation>
        <location evidence="2">Cytoplasm</location>
    </subcellularLocation>
</comment>
<keyword evidence="2" id="KW-0810">Translation regulation</keyword>
<dbReference type="Proteomes" id="UP000286715">
    <property type="component" value="Unassembled WGS sequence"/>
</dbReference>
<name>A0A401XJC9_9FLAO</name>
<evidence type="ECO:0000313" key="4">
    <source>
        <dbReference type="Proteomes" id="UP000286715"/>
    </source>
</evidence>
<evidence type="ECO:0000256" key="1">
    <source>
        <dbReference type="ARBA" id="ARBA00010574"/>
    </source>
</evidence>
<comment type="caution">
    <text evidence="3">The sequence shown here is derived from an EMBL/GenBank/DDBJ whole genome shotgun (WGS) entry which is preliminary data.</text>
</comment>